<proteinExistence type="inferred from homology"/>
<gene>
    <name evidence="7" type="ORF">DRV84_00910</name>
</gene>
<keyword evidence="2" id="KW-0805">Transcription regulation</keyword>
<evidence type="ECO:0000256" key="2">
    <source>
        <dbReference type="ARBA" id="ARBA00023015"/>
    </source>
</evidence>
<dbReference type="PANTHER" id="PTHR30346">
    <property type="entry name" value="TRANSCRIPTIONAL DUAL REGULATOR HCAR-RELATED"/>
    <property type="match status" value="1"/>
</dbReference>
<evidence type="ECO:0000256" key="5">
    <source>
        <dbReference type="ARBA" id="ARBA00023163"/>
    </source>
</evidence>
<dbReference type="AlphaFoldDB" id="A0A3D9BZ91"/>
<dbReference type="PANTHER" id="PTHR30346:SF26">
    <property type="entry name" value="HYDROGEN PEROXIDE-INDUCIBLE GENES ACTIVATOR"/>
    <property type="match status" value="1"/>
</dbReference>
<dbReference type="EMBL" id="QOHR01000001">
    <property type="protein sequence ID" value="REC58818.1"/>
    <property type="molecule type" value="Genomic_DNA"/>
</dbReference>
<protein>
    <submittedName>
        <fullName evidence="7">Hydrogen peroxide-inducible genes activator</fullName>
    </submittedName>
</protein>
<accession>A0A3D9BZ91</accession>
<reference evidence="7 8" key="1">
    <citation type="journal article" date="2017" name="Int. J. Syst. Evol. Microbiol.">
        <title>Rhodosalinus sediminis gen. nov., sp. nov., isolated from marine saltern.</title>
        <authorList>
            <person name="Guo L.Y."/>
            <person name="Ling S.K."/>
            <person name="Li C.M."/>
            <person name="Chen G.J."/>
            <person name="Du Z.J."/>
        </authorList>
    </citation>
    <scope>NUCLEOTIDE SEQUENCE [LARGE SCALE GENOMIC DNA]</scope>
    <source>
        <strain evidence="7 8">WDN1C137</strain>
    </source>
</reference>
<evidence type="ECO:0000256" key="1">
    <source>
        <dbReference type="ARBA" id="ARBA00009437"/>
    </source>
</evidence>
<dbReference type="InterPro" id="IPR000847">
    <property type="entry name" value="LysR_HTH_N"/>
</dbReference>
<dbReference type="InterPro" id="IPR036390">
    <property type="entry name" value="WH_DNA-bd_sf"/>
</dbReference>
<keyword evidence="5" id="KW-0804">Transcription</keyword>
<keyword evidence="3" id="KW-0238">DNA-binding</keyword>
<name>A0A3D9BZ91_9RHOB</name>
<dbReference type="GO" id="GO:0003700">
    <property type="term" value="F:DNA-binding transcription factor activity"/>
    <property type="evidence" value="ECO:0007669"/>
    <property type="project" value="InterPro"/>
</dbReference>
<dbReference type="SUPFAM" id="SSF53850">
    <property type="entry name" value="Periplasmic binding protein-like II"/>
    <property type="match status" value="1"/>
</dbReference>
<feature type="domain" description="HTH lysR-type" evidence="6">
    <location>
        <begin position="2"/>
        <end position="59"/>
    </location>
</feature>
<dbReference type="OrthoDB" id="9775392at2"/>
<dbReference type="Gene3D" id="3.40.190.10">
    <property type="entry name" value="Periplasmic binding protein-like II"/>
    <property type="match status" value="2"/>
</dbReference>
<dbReference type="CDD" id="cd08411">
    <property type="entry name" value="PBP2_OxyR"/>
    <property type="match status" value="1"/>
</dbReference>
<dbReference type="Pfam" id="PF00126">
    <property type="entry name" value="HTH_1"/>
    <property type="match status" value="1"/>
</dbReference>
<dbReference type="PRINTS" id="PR00039">
    <property type="entry name" value="HTHLYSR"/>
</dbReference>
<dbReference type="Pfam" id="PF03466">
    <property type="entry name" value="LysR_substrate"/>
    <property type="match status" value="1"/>
</dbReference>
<evidence type="ECO:0000259" key="6">
    <source>
        <dbReference type="PROSITE" id="PS50931"/>
    </source>
</evidence>
<dbReference type="GO" id="GO:0003677">
    <property type="term" value="F:DNA binding"/>
    <property type="evidence" value="ECO:0007669"/>
    <property type="project" value="UniProtKB-KW"/>
</dbReference>
<dbReference type="FunFam" id="1.10.10.10:FF:000001">
    <property type="entry name" value="LysR family transcriptional regulator"/>
    <property type="match status" value="1"/>
</dbReference>
<evidence type="ECO:0000313" key="8">
    <source>
        <dbReference type="Proteomes" id="UP000257131"/>
    </source>
</evidence>
<keyword evidence="8" id="KW-1185">Reference proteome</keyword>
<evidence type="ECO:0000256" key="4">
    <source>
        <dbReference type="ARBA" id="ARBA00023159"/>
    </source>
</evidence>
<evidence type="ECO:0000256" key="3">
    <source>
        <dbReference type="ARBA" id="ARBA00023125"/>
    </source>
</evidence>
<evidence type="ECO:0000313" key="7">
    <source>
        <dbReference type="EMBL" id="REC58818.1"/>
    </source>
</evidence>
<dbReference type="SUPFAM" id="SSF46785">
    <property type="entry name" value="Winged helix' DNA-binding domain"/>
    <property type="match status" value="1"/>
</dbReference>
<dbReference type="Proteomes" id="UP000257131">
    <property type="component" value="Unassembled WGS sequence"/>
</dbReference>
<dbReference type="GO" id="GO:0032993">
    <property type="term" value="C:protein-DNA complex"/>
    <property type="evidence" value="ECO:0007669"/>
    <property type="project" value="TreeGrafter"/>
</dbReference>
<dbReference type="PROSITE" id="PS50931">
    <property type="entry name" value="HTH_LYSR"/>
    <property type="match status" value="1"/>
</dbReference>
<comment type="similarity">
    <text evidence="1">Belongs to the LysR transcriptional regulatory family.</text>
</comment>
<dbReference type="InterPro" id="IPR036388">
    <property type="entry name" value="WH-like_DNA-bd_sf"/>
</dbReference>
<sequence>MITLRHLRFLVAVADELSFSRAARRCNVTQPTLSTGLRELEDRLGVQLVERDRRSVVMTALGTEIAARGRKLLTGAQEIEELAAAHLHPEEGDLRLGAIPTVGPFLLPRALTLLRARFPALRLFLREEMTDSLIEGVTSGRLDVALIALPYDTGGLSVHPLFEDGYHLATPPGASAADTLEAGRLLLLERGHCLQEHALASMPTRRLQRDESFEATSLTTLTAMVAEGLGATLLPDLAVRAGVAAGQPVSLTPLPEARPREVALVWRRTSPREAAFARLGEVLCTAQGELG</sequence>
<dbReference type="InterPro" id="IPR005119">
    <property type="entry name" value="LysR_subst-bd"/>
</dbReference>
<organism evidence="7 8">
    <name type="scientific">Rhodosalinus sediminis</name>
    <dbReference type="NCBI Taxonomy" id="1940533"/>
    <lineage>
        <taxon>Bacteria</taxon>
        <taxon>Pseudomonadati</taxon>
        <taxon>Pseudomonadota</taxon>
        <taxon>Alphaproteobacteria</taxon>
        <taxon>Rhodobacterales</taxon>
        <taxon>Paracoccaceae</taxon>
        <taxon>Rhodosalinus</taxon>
    </lineage>
</organism>
<dbReference type="Gene3D" id="1.10.10.10">
    <property type="entry name" value="Winged helix-like DNA-binding domain superfamily/Winged helix DNA-binding domain"/>
    <property type="match status" value="1"/>
</dbReference>
<dbReference type="RefSeq" id="WP_115977861.1">
    <property type="nucleotide sequence ID" value="NZ_QOHR01000001.1"/>
</dbReference>
<keyword evidence="4" id="KW-0010">Activator</keyword>
<comment type="caution">
    <text evidence="7">The sequence shown here is derived from an EMBL/GenBank/DDBJ whole genome shotgun (WGS) entry which is preliminary data.</text>
</comment>